<dbReference type="Pfam" id="PF16865">
    <property type="entry name" value="GST_C_5"/>
    <property type="match status" value="1"/>
</dbReference>
<dbReference type="Pfam" id="PF13409">
    <property type="entry name" value="GST_N_2"/>
    <property type="match status" value="1"/>
</dbReference>
<dbReference type="AlphaFoldDB" id="A0A6T2D748"/>
<dbReference type="GO" id="GO:0005737">
    <property type="term" value="C:cytoplasm"/>
    <property type="evidence" value="ECO:0007669"/>
    <property type="project" value="TreeGrafter"/>
</dbReference>
<dbReference type="PANTHER" id="PTHR43968:SF6">
    <property type="entry name" value="GLUTATHIONE S-TRANSFERASE OMEGA"/>
    <property type="match status" value="1"/>
</dbReference>
<feature type="domain" description="GST N-terminal" evidence="1">
    <location>
        <begin position="4"/>
        <end position="87"/>
    </location>
</feature>
<name>A0A6T2D748_9EUGL</name>
<reference evidence="3" key="1">
    <citation type="submission" date="2021-01" db="EMBL/GenBank/DDBJ databases">
        <authorList>
            <person name="Corre E."/>
            <person name="Pelletier E."/>
            <person name="Niang G."/>
            <person name="Scheremetjew M."/>
            <person name="Finn R."/>
            <person name="Kale V."/>
            <person name="Holt S."/>
            <person name="Cochrane G."/>
            <person name="Meng A."/>
            <person name="Brown T."/>
            <person name="Cohen L."/>
        </authorList>
    </citation>
    <scope>NUCLEOTIDE SEQUENCE</scope>
    <source>
        <strain evidence="3">CCMP1594</strain>
    </source>
</reference>
<dbReference type="SUPFAM" id="SSF47616">
    <property type="entry name" value="GST C-terminal domain-like"/>
    <property type="match status" value="1"/>
</dbReference>
<sequence>MATAPLEFFCADFCPFAHRLWIALEEKEVPYQYREVNYCASFLPSTQDFYSVSTTRTVPAVRLPDGTCLEDSLPLLFWVDAEYAGRGAALVPAAGEATYHVHRLLKRVGDWVSAYYRVLMAQADALDERRAAFTAVLDEAAAELGRAPGPYYLGEAYSLVDVAWYPFVERASQLLKHFDKYDLEAHPQWAVLRRWRDAVAARPAVAATLWQTRSEASFATQPLPEECGDRAAYLRGFYAMYAAADVAEGKKRLGALRPPRMPQEDWDAALAQAEAHK</sequence>
<evidence type="ECO:0000313" key="3">
    <source>
        <dbReference type="EMBL" id="CAE0822349.1"/>
    </source>
</evidence>
<dbReference type="InterPro" id="IPR036249">
    <property type="entry name" value="Thioredoxin-like_sf"/>
</dbReference>
<evidence type="ECO:0008006" key="5">
    <source>
        <dbReference type="Google" id="ProtNLM"/>
    </source>
</evidence>
<organism evidence="3">
    <name type="scientific">Eutreptiella gymnastica</name>
    <dbReference type="NCBI Taxonomy" id="73025"/>
    <lineage>
        <taxon>Eukaryota</taxon>
        <taxon>Discoba</taxon>
        <taxon>Euglenozoa</taxon>
        <taxon>Euglenida</taxon>
        <taxon>Spirocuta</taxon>
        <taxon>Euglenophyceae</taxon>
        <taxon>Eutreptiales</taxon>
        <taxon>Eutreptiaceae</taxon>
        <taxon>Eutreptiella</taxon>
    </lineage>
</organism>
<dbReference type="InterPro" id="IPR004045">
    <property type="entry name" value="Glutathione_S-Trfase_N"/>
</dbReference>
<dbReference type="PROSITE" id="PS50405">
    <property type="entry name" value="GST_CTER"/>
    <property type="match status" value="1"/>
</dbReference>
<dbReference type="Gene3D" id="1.20.1050.10">
    <property type="match status" value="1"/>
</dbReference>
<protein>
    <recommendedName>
        <fullName evidence="5">Glutathione transferase</fullName>
    </recommendedName>
</protein>
<dbReference type="CDD" id="cd00570">
    <property type="entry name" value="GST_N_family"/>
    <property type="match status" value="1"/>
</dbReference>
<dbReference type="InterPro" id="IPR050983">
    <property type="entry name" value="GST_Omega/HSP26"/>
</dbReference>
<proteinExistence type="predicted"/>
<gene>
    <name evidence="3" type="ORF">EGYM00163_LOCUS33550</name>
    <name evidence="4" type="ORF">EGYM00163_LOCUS33552</name>
</gene>
<dbReference type="InterPro" id="IPR036282">
    <property type="entry name" value="Glutathione-S-Trfase_C_sf"/>
</dbReference>
<dbReference type="PROSITE" id="PS50404">
    <property type="entry name" value="GST_NTER"/>
    <property type="match status" value="1"/>
</dbReference>
<dbReference type="InterPro" id="IPR041695">
    <property type="entry name" value="GST_C_5"/>
</dbReference>
<evidence type="ECO:0000259" key="2">
    <source>
        <dbReference type="PROSITE" id="PS50405"/>
    </source>
</evidence>
<evidence type="ECO:0000313" key="4">
    <source>
        <dbReference type="EMBL" id="CAE0822351.1"/>
    </source>
</evidence>
<dbReference type="PANTHER" id="PTHR43968">
    <property type="match status" value="1"/>
</dbReference>
<feature type="domain" description="GST C-terminal" evidence="2">
    <location>
        <begin position="94"/>
        <end position="218"/>
    </location>
</feature>
<dbReference type="EMBL" id="HBJA01096908">
    <property type="protein sequence ID" value="CAE0822351.1"/>
    <property type="molecule type" value="Transcribed_RNA"/>
</dbReference>
<dbReference type="Gene3D" id="3.40.30.10">
    <property type="entry name" value="Glutaredoxin"/>
    <property type="match status" value="1"/>
</dbReference>
<dbReference type="InterPro" id="IPR010987">
    <property type="entry name" value="Glutathione-S-Trfase_C-like"/>
</dbReference>
<dbReference type="EMBL" id="HBJA01096901">
    <property type="protein sequence ID" value="CAE0822349.1"/>
    <property type="molecule type" value="Transcribed_RNA"/>
</dbReference>
<accession>A0A6T2D748</accession>
<dbReference type="SUPFAM" id="SSF52833">
    <property type="entry name" value="Thioredoxin-like"/>
    <property type="match status" value="1"/>
</dbReference>
<evidence type="ECO:0000259" key="1">
    <source>
        <dbReference type="PROSITE" id="PS50404"/>
    </source>
</evidence>